<dbReference type="EMBL" id="OUNR01000012">
    <property type="protein sequence ID" value="SPP64740.1"/>
    <property type="molecule type" value="Genomic_DNA"/>
</dbReference>
<reference evidence="3" key="1">
    <citation type="submission" date="2018-04" db="EMBL/GenBank/DDBJ databases">
        <authorList>
            <person name="Lucker S."/>
            <person name="Sakoula D."/>
        </authorList>
    </citation>
    <scope>NUCLEOTIDE SEQUENCE [LARGE SCALE GENOMIC DNA]</scope>
</reference>
<dbReference type="RefSeq" id="WP_121989082.1">
    <property type="nucleotide sequence ID" value="NZ_OUNR01000012.1"/>
</dbReference>
<feature type="compositionally biased region" description="Polar residues" evidence="1">
    <location>
        <begin position="76"/>
        <end position="91"/>
    </location>
</feature>
<evidence type="ECO:0000313" key="3">
    <source>
        <dbReference type="Proteomes" id="UP000248168"/>
    </source>
</evidence>
<evidence type="ECO:0000313" key="2">
    <source>
        <dbReference type="EMBL" id="SPP64740.1"/>
    </source>
</evidence>
<dbReference type="InParanoid" id="A0A330L5X3"/>
<dbReference type="AlphaFoldDB" id="A0A330L5X3"/>
<sequence>MSSYGIGQGVERGVGMVTDMFIRGMQMKQQDKYIEQQREMHLDRLAVQQGWQMGQNEWNRGPSGLGPSYEDAEQAAQLTATRPRIPSSQPIETPGKLGIPLSRFEVGQASTPAPRPSPAAKPPMVSPAALLASPPFMRRPRMRTGY</sequence>
<gene>
    <name evidence="2" type="ORF">NITLEN_20380</name>
</gene>
<proteinExistence type="predicted"/>
<evidence type="ECO:0000256" key="1">
    <source>
        <dbReference type="SAM" id="MobiDB-lite"/>
    </source>
</evidence>
<feature type="region of interest" description="Disordered" evidence="1">
    <location>
        <begin position="55"/>
        <end position="146"/>
    </location>
</feature>
<keyword evidence="3" id="KW-1185">Reference proteome</keyword>
<name>A0A330L5X3_9BACT</name>
<dbReference type="Proteomes" id="UP000248168">
    <property type="component" value="Unassembled WGS sequence"/>
</dbReference>
<protein>
    <submittedName>
        <fullName evidence="2">Uncharacterized protein</fullName>
    </submittedName>
</protein>
<accession>A0A330L5X3</accession>
<organism evidence="2 3">
    <name type="scientific">Nitrospira lenta</name>
    <dbReference type="NCBI Taxonomy" id="1436998"/>
    <lineage>
        <taxon>Bacteria</taxon>
        <taxon>Pseudomonadati</taxon>
        <taxon>Nitrospirota</taxon>
        <taxon>Nitrospiria</taxon>
        <taxon>Nitrospirales</taxon>
        <taxon>Nitrospiraceae</taxon>
        <taxon>Nitrospira</taxon>
    </lineage>
</organism>
<feature type="compositionally biased region" description="Pro residues" evidence="1">
    <location>
        <begin position="113"/>
        <end position="125"/>
    </location>
</feature>